<proteinExistence type="inferred from homology"/>
<dbReference type="InterPro" id="IPR000531">
    <property type="entry name" value="Beta-barrel_TonB"/>
</dbReference>
<feature type="domain" description="TonB-dependent receptor plug" evidence="12">
    <location>
        <begin position="139"/>
        <end position="246"/>
    </location>
</feature>
<evidence type="ECO:0000259" key="11">
    <source>
        <dbReference type="Pfam" id="PF00593"/>
    </source>
</evidence>
<feature type="transmembrane region" description="Helical" evidence="10">
    <location>
        <begin position="12"/>
        <end position="32"/>
    </location>
</feature>
<dbReference type="RefSeq" id="WP_005823644.1">
    <property type="nucleotide sequence ID" value="NZ_JNHN01000082.1"/>
</dbReference>
<dbReference type="NCBIfam" id="TIGR04056">
    <property type="entry name" value="OMP_RagA_SusC"/>
    <property type="match status" value="1"/>
</dbReference>
<accession>A0A078S655</accession>
<dbReference type="InterPro" id="IPR023996">
    <property type="entry name" value="TonB-dep_OMP_SusC/RagA"/>
</dbReference>
<organism evidence="13 14">
    <name type="scientific">Bacteroides uniformis str. 3978 T3 ii</name>
    <dbReference type="NCBI Taxonomy" id="1339349"/>
    <lineage>
        <taxon>Bacteria</taxon>
        <taxon>Pseudomonadati</taxon>
        <taxon>Bacteroidota</taxon>
        <taxon>Bacteroidia</taxon>
        <taxon>Bacteroidales</taxon>
        <taxon>Bacteroidaceae</taxon>
        <taxon>Bacteroides</taxon>
    </lineage>
</organism>
<feature type="domain" description="TonB-dependent receptor-like beta-barrel" evidence="11">
    <location>
        <begin position="451"/>
        <end position="847"/>
    </location>
</feature>
<dbReference type="InterPro" id="IPR039426">
    <property type="entry name" value="TonB-dep_rcpt-like"/>
</dbReference>
<dbReference type="NCBIfam" id="TIGR04057">
    <property type="entry name" value="SusC_RagA_signa"/>
    <property type="match status" value="1"/>
</dbReference>
<keyword evidence="10" id="KW-1133">Transmembrane helix</keyword>
<name>A0A078S655_BACUN</name>
<dbReference type="PATRIC" id="fig|1339349.3.peg.647"/>
<dbReference type="InterPro" id="IPR037066">
    <property type="entry name" value="Plug_dom_sf"/>
</dbReference>
<dbReference type="InterPro" id="IPR036942">
    <property type="entry name" value="Beta-barrel_TonB_sf"/>
</dbReference>
<dbReference type="Gene3D" id="2.40.170.20">
    <property type="entry name" value="TonB-dependent receptor, beta-barrel domain"/>
    <property type="match status" value="1"/>
</dbReference>
<reference evidence="13 14" key="1">
    <citation type="submission" date="2014-04" db="EMBL/GenBank/DDBJ databases">
        <authorList>
            <person name="Sears C."/>
            <person name="Carroll K."/>
            <person name="Sack B.R."/>
            <person name="Qadri F."/>
            <person name="Myers L.L."/>
            <person name="Chung G.-T."/>
            <person name="Escheverria P."/>
            <person name="Fraser C.M."/>
            <person name="Sadzewicz L."/>
            <person name="Shefchek K.A."/>
            <person name="Tallon L."/>
            <person name="Das S.P."/>
            <person name="Daugherty S."/>
            <person name="Mongodin E.F."/>
        </authorList>
    </citation>
    <scope>NUCLEOTIDE SEQUENCE [LARGE SCALE GENOMIC DNA]</scope>
    <source>
        <strain evidence="13 14">3978 T3 ii</strain>
    </source>
</reference>
<keyword evidence="6 8" id="KW-0472">Membrane</keyword>
<evidence type="ECO:0000259" key="12">
    <source>
        <dbReference type="Pfam" id="PF07715"/>
    </source>
</evidence>
<evidence type="ECO:0000256" key="10">
    <source>
        <dbReference type="SAM" id="Phobius"/>
    </source>
</evidence>
<evidence type="ECO:0000256" key="7">
    <source>
        <dbReference type="ARBA" id="ARBA00023237"/>
    </source>
</evidence>
<dbReference type="Pfam" id="PF00593">
    <property type="entry name" value="TonB_dep_Rec_b-barrel"/>
    <property type="match status" value="1"/>
</dbReference>
<dbReference type="PROSITE" id="PS52016">
    <property type="entry name" value="TONB_DEPENDENT_REC_3"/>
    <property type="match status" value="1"/>
</dbReference>
<dbReference type="Gene3D" id="2.170.130.10">
    <property type="entry name" value="TonB-dependent receptor, plug domain"/>
    <property type="match status" value="1"/>
</dbReference>
<sequence>MKTIDIKSNSRILHWAFYIFLFTVLSVGSVYASEDTPSVLSTNQSEKKTVKGNVMDEYGQPLVGVAVQVKGTSLGVVTDLDGNFSFSIPVDSRALLFSYLGMKTQEVSANKSNYKIVMVEDATQMEEVVVIGYGSQSREKITTSVTKLDKEALKNVPYANAASALQGTVSGVRVQSISGQPGAEPRIIVRGGTSINNPNGATPLYIIDGVMRANMVHIASEDIESIQILKDAAATSIYGAQGSNGVVIVTTKKGKAGKTRVEYRYNLTISDIGKKYEFANAEEFLTLMRKGMISPAKFGKATEQRLIGHLGYGTGNDLTNNTAFSTQYLTDENRYKLDQGWKSMPDPVDPSKTLLYSDTDFQDKIYRTGFSHNHHIEVSGGTEKATFNMGLGYMTNEGTVITTSYKRYNFSLNGSLQARDNLKISARTTYSNSFTYGSPLAADATFYRSPAASPTTKFRFEDGSLAPGAAQYLGNAVYHMNKAQREYDYQNLSIGVDADWTILPGLSFKPALSLFEVNSNNYTFWDAFWNGPRDYITTRNANADTYKWRQYQADAVFNYVKSFNEKHNLNVTAGYAYYFRKEARLAAAGRGASTDLIPTLNASSVPVSVSSSITERSMQGIFARIGYDYKDKYLISVSARYDGASNLGTNNKWGFFPGVSLGWHVDKEKFWSFMPENLMRLKLRASYGVNGNISGLGDYTAQGSYSVGSKYLGNAGITMGTMANQDLSWEESKTFDIGTDISFFNNRLNFIFDYFNRTTDNLLTNRTLPHSTGFGSIFTNLGRLQNRGIELEMNARILPVSSSIQWSLGFNASKVTNKILKLPDNGVENNRIGGEYIWDAKLGKHTWQGGLQEGGRIGDLFAYKMIGVYSTDEEAQNANEPIDNVITVPDKTKYGGDAKWQDTDGNGVIDSKDRVYVGNIYPDWTGGINTSLSYKGFDLYCRLDFTLGHTIYNFAKGFLDYNWQGDNNMTKDVVNRSWKEQGDKADMPRFYWHGDRGQQNAIRGSSLYHESGDFLAIREVSLSYTVPANIIQKIRLSGLRFTVTGNNLHYFTKYSGLNPEEGGQDNGRYAMPRNIIFSANVSF</sequence>
<dbReference type="EMBL" id="JNHN01000082">
    <property type="protein sequence ID" value="KDS57253.1"/>
    <property type="molecule type" value="Genomic_DNA"/>
</dbReference>
<evidence type="ECO:0000256" key="8">
    <source>
        <dbReference type="PROSITE-ProRule" id="PRU01360"/>
    </source>
</evidence>
<gene>
    <name evidence="13" type="ORF">M094_3818</name>
</gene>
<comment type="subcellular location">
    <subcellularLocation>
        <location evidence="1 8">Cell outer membrane</location>
        <topology evidence="1 8">Multi-pass membrane protein</topology>
    </subcellularLocation>
</comment>
<dbReference type="Proteomes" id="UP000028013">
    <property type="component" value="Unassembled WGS sequence"/>
</dbReference>
<dbReference type="Pfam" id="PF07715">
    <property type="entry name" value="Plug"/>
    <property type="match status" value="1"/>
</dbReference>
<dbReference type="GeneID" id="99751109"/>
<evidence type="ECO:0000256" key="3">
    <source>
        <dbReference type="ARBA" id="ARBA00022452"/>
    </source>
</evidence>
<dbReference type="SUPFAM" id="SSF56935">
    <property type="entry name" value="Porins"/>
    <property type="match status" value="1"/>
</dbReference>
<evidence type="ECO:0000256" key="9">
    <source>
        <dbReference type="RuleBase" id="RU003357"/>
    </source>
</evidence>
<dbReference type="InterPro" id="IPR023997">
    <property type="entry name" value="TonB-dep_OMP_SusC/RagA_CS"/>
</dbReference>
<keyword evidence="3 8" id="KW-1134">Transmembrane beta strand</keyword>
<evidence type="ECO:0000256" key="6">
    <source>
        <dbReference type="ARBA" id="ARBA00023136"/>
    </source>
</evidence>
<dbReference type="AlphaFoldDB" id="A0A078S655"/>
<dbReference type="SUPFAM" id="SSF49464">
    <property type="entry name" value="Carboxypeptidase regulatory domain-like"/>
    <property type="match status" value="1"/>
</dbReference>
<evidence type="ECO:0000313" key="14">
    <source>
        <dbReference type="Proteomes" id="UP000028013"/>
    </source>
</evidence>
<keyword evidence="2 8" id="KW-0813">Transport</keyword>
<dbReference type="InterPro" id="IPR012910">
    <property type="entry name" value="Plug_dom"/>
</dbReference>
<dbReference type="GO" id="GO:0009279">
    <property type="term" value="C:cell outer membrane"/>
    <property type="evidence" value="ECO:0007669"/>
    <property type="project" value="UniProtKB-SubCell"/>
</dbReference>
<dbReference type="Gene3D" id="2.60.40.1120">
    <property type="entry name" value="Carboxypeptidase-like, regulatory domain"/>
    <property type="match status" value="1"/>
</dbReference>
<keyword evidence="7 8" id="KW-0998">Cell outer membrane</keyword>
<dbReference type="Pfam" id="PF13715">
    <property type="entry name" value="CarbopepD_reg_2"/>
    <property type="match status" value="1"/>
</dbReference>
<keyword evidence="4 8" id="KW-0812">Transmembrane</keyword>
<evidence type="ECO:0000313" key="13">
    <source>
        <dbReference type="EMBL" id="KDS57253.1"/>
    </source>
</evidence>
<comment type="similarity">
    <text evidence="8 9">Belongs to the TonB-dependent receptor family.</text>
</comment>
<protein>
    <submittedName>
        <fullName evidence="13">TonB-linked outer membrane, SusC/RagA family protein</fullName>
    </submittedName>
</protein>
<evidence type="ECO:0000256" key="5">
    <source>
        <dbReference type="ARBA" id="ARBA00023077"/>
    </source>
</evidence>
<evidence type="ECO:0000256" key="2">
    <source>
        <dbReference type="ARBA" id="ARBA00022448"/>
    </source>
</evidence>
<evidence type="ECO:0000256" key="4">
    <source>
        <dbReference type="ARBA" id="ARBA00022692"/>
    </source>
</evidence>
<comment type="caution">
    <text evidence="13">The sequence shown here is derived from an EMBL/GenBank/DDBJ whole genome shotgun (WGS) entry which is preliminary data.</text>
</comment>
<keyword evidence="5 9" id="KW-0798">TonB box</keyword>
<dbReference type="InterPro" id="IPR008969">
    <property type="entry name" value="CarboxyPept-like_regulatory"/>
</dbReference>
<evidence type="ECO:0000256" key="1">
    <source>
        <dbReference type="ARBA" id="ARBA00004571"/>
    </source>
</evidence>